<evidence type="ECO:0008006" key="5">
    <source>
        <dbReference type="Google" id="ProtNLM"/>
    </source>
</evidence>
<evidence type="ECO:0000256" key="2">
    <source>
        <dbReference type="PROSITE-ProRule" id="PRU00023"/>
    </source>
</evidence>
<keyword evidence="2" id="KW-0040">ANK repeat</keyword>
<evidence type="ECO:0000313" key="4">
    <source>
        <dbReference type="Proteomes" id="UP001642483"/>
    </source>
</evidence>
<organism evidence="3 4">
    <name type="scientific">Clavelina lepadiformis</name>
    <name type="common">Light-bulb sea squirt</name>
    <name type="synonym">Ascidia lepadiformis</name>
    <dbReference type="NCBI Taxonomy" id="159417"/>
    <lineage>
        <taxon>Eukaryota</taxon>
        <taxon>Metazoa</taxon>
        <taxon>Chordata</taxon>
        <taxon>Tunicata</taxon>
        <taxon>Ascidiacea</taxon>
        <taxon>Aplousobranchia</taxon>
        <taxon>Clavelinidae</taxon>
        <taxon>Clavelina</taxon>
    </lineage>
</organism>
<feature type="repeat" description="ANK" evidence="2">
    <location>
        <begin position="95"/>
        <end position="127"/>
    </location>
</feature>
<feature type="repeat" description="ANK" evidence="2">
    <location>
        <begin position="62"/>
        <end position="94"/>
    </location>
</feature>
<proteinExistence type="predicted"/>
<dbReference type="PROSITE" id="PS50088">
    <property type="entry name" value="ANK_REPEAT"/>
    <property type="match status" value="2"/>
</dbReference>
<dbReference type="PANTHER" id="PTHR24119">
    <property type="entry name" value="ACYL-COA-BINDING DOMAIN-CONTAINING PROTEIN 6"/>
    <property type="match status" value="1"/>
</dbReference>
<comment type="caution">
    <text evidence="3">The sequence shown here is derived from an EMBL/GenBank/DDBJ whole genome shotgun (WGS) entry which is preliminary data.</text>
</comment>
<dbReference type="PANTHER" id="PTHR24119:SF0">
    <property type="entry name" value="ACYL-COA-BINDING DOMAIN-CONTAINING PROTEIN 6"/>
    <property type="match status" value="1"/>
</dbReference>
<dbReference type="EMBL" id="CAWYQH010000119">
    <property type="protein sequence ID" value="CAK8691628.1"/>
    <property type="molecule type" value="Genomic_DNA"/>
</dbReference>
<keyword evidence="4" id="KW-1185">Reference proteome</keyword>
<dbReference type="SMART" id="SM00248">
    <property type="entry name" value="ANK"/>
    <property type="match status" value="2"/>
</dbReference>
<evidence type="ECO:0000313" key="3">
    <source>
        <dbReference type="EMBL" id="CAK8691628.1"/>
    </source>
</evidence>
<dbReference type="PROSITE" id="PS50297">
    <property type="entry name" value="ANK_REP_REGION"/>
    <property type="match status" value="2"/>
</dbReference>
<dbReference type="InterPro" id="IPR036770">
    <property type="entry name" value="Ankyrin_rpt-contain_sf"/>
</dbReference>
<name>A0ABP0GIP9_CLALP</name>
<keyword evidence="1" id="KW-0446">Lipid-binding</keyword>
<dbReference type="Pfam" id="PF12796">
    <property type="entry name" value="Ank_2"/>
    <property type="match status" value="1"/>
</dbReference>
<reference evidence="3 4" key="1">
    <citation type="submission" date="2024-02" db="EMBL/GenBank/DDBJ databases">
        <authorList>
            <person name="Daric V."/>
            <person name="Darras S."/>
        </authorList>
    </citation>
    <scope>NUCLEOTIDE SEQUENCE [LARGE SCALE GENOMIC DNA]</scope>
</reference>
<accession>A0ABP0GIP9</accession>
<evidence type="ECO:0000256" key="1">
    <source>
        <dbReference type="ARBA" id="ARBA00023121"/>
    </source>
</evidence>
<dbReference type="InterPro" id="IPR002110">
    <property type="entry name" value="Ankyrin_rpt"/>
</dbReference>
<dbReference type="Gene3D" id="1.25.40.20">
    <property type="entry name" value="Ankyrin repeat-containing domain"/>
    <property type="match status" value="1"/>
</dbReference>
<dbReference type="SUPFAM" id="SSF48403">
    <property type="entry name" value="Ankyrin repeat"/>
    <property type="match status" value="1"/>
</dbReference>
<dbReference type="Proteomes" id="UP001642483">
    <property type="component" value="Unassembled WGS sequence"/>
</dbReference>
<gene>
    <name evidence="3" type="ORF">CVLEPA_LOCUS24391</name>
</gene>
<protein>
    <recommendedName>
        <fullName evidence="5">Acyl-CoA-binding domain-containing protein 6</fullName>
    </recommendedName>
</protein>
<sequence length="153" mass="17402">MEPHVKRDKVDHWSGMGVSVSVMKHDQEKISDDDKNIFDWCREGSLKKVAALLPDETPLDDENRTLLHWACDRGHIEIVRHLIELGHDVNCQDYDKSTPLHYASSCDHPDIIRLLLLNNADASLADEDGEMPIHCSASDSIRKIFGNFTKDKI</sequence>